<evidence type="ECO:0000313" key="2">
    <source>
        <dbReference type="Proteomes" id="UP000821865"/>
    </source>
</evidence>
<accession>A0ACB8CTY8</accession>
<keyword evidence="2" id="KW-1185">Reference proteome</keyword>
<sequence length="85" mass="9645">MTRELFAEWLDEFDQDMMTQNRKVLLVLDSCLAQLSPTMVTIFYANECDMDIIHVLMVLIALDRADADVPLCISSFTAVEMLKAA</sequence>
<dbReference type="EMBL" id="CM023474">
    <property type="protein sequence ID" value="KAH7950378.1"/>
    <property type="molecule type" value="Genomic_DNA"/>
</dbReference>
<evidence type="ECO:0000313" key="1">
    <source>
        <dbReference type="EMBL" id="KAH7950378.1"/>
    </source>
</evidence>
<dbReference type="Proteomes" id="UP000821865">
    <property type="component" value="Chromosome 5"/>
</dbReference>
<protein>
    <submittedName>
        <fullName evidence="1">Uncharacterized protein</fullName>
    </submittedName>
</protein>
<name>A0ACB8CTY8_DERSI</name>
<reference evidence="1" key="1">
    <citation type="submission" date="2020-05" db="EMBL/GenBank/DDBJ databases">
        <title>Large-scale comparative analyses of tick genomes elucidate their genetic diversity and vector capacities.</title>
        <authorList>
            <person name="Jia N."/>
            <person name="Wang J."/>
            <person name="Shi W."/>
            <person name="Du L."/>
            <person name="Sun Y."/>
            <person name="Zhan W."/>
            <person name="Jiang J."/>
            <person name="Wang Q."/>
            <person name="Zhang B."/>
            <person name="Ji P."/>
            <person name="Sakyi L.B."/>
            <person name="Cui X."/>
            <person name="Yuan T."/>
            <person name="Jiang B."/>
            <person name="Yang W."/>
            <person name="Lam T.T.-Y."/>
            <person name="Chang Q."/>
            <person name="Ding S."/>
            <person name="Wang X."/>
            <person name="Zhu J."/>
            <person name="Ruan X."/>
            <person name="Zhao L."/>
            <person name="Wei J."/>
            <person name="Que T."/>
            <person name="Du C."/>
            <person name="Cheng J."/>
            <person name="Dai P."/>
            <person name="Han X."/>
            <person name="Huang E."/>
            <person name="Gao Y."/>
            <person name="Liu J."/>
            <person name="Shao H."/>
            <person name="Ye R."/>
            <person name="Li L."/>
            <person name="Wei W."/>
            <person name="Wang X."/>
            <person name="Wang C."/>
            <person name="Yang T."/>
            <person name="Huo Q."/>
            <person name="Li W."/>
            <person name="Guo W."/>
            <person name="Chen H."/>
            <person name="Zhou L."/>
            <person name="Ni X."/>
            <person name="Tian J."/>
            <person name="Zhou Y."/>
            <person name="Sheng Y."/>
            <person name="Liu T."/>
            <person name="Pan Y."/>
            <person name="Xia L."/>
            <person name="Li J."/>
            <person name="Zhao F."/>
            <person name="Cao W."/>
        </authorList>
    </citation>
    <scope>NUCLEOTIDE SEQUENCE</scope>
    <source>
        <strain evidence="1">Dsil-2018</strain>
    </source>
</reference>
<proteinExistence type="predicted"/>
<gene>
    <name evidence="1" type="ORF">HPB49_023314</name>
</gene>
<organism evidence="1 2">
    <name type="scientific">Dermacentor silvarum</name>
    <name type="common">Tick</name>
    <dbReference type="NCBI Taxonomy" id="543639"/>
    <lineage>
        <taxon>Eukaryota</taxon>
        <taxon>Metazoa</taxon>
        <taxon>Ecdysozoa</taxon>
        <taxon>Arthropoda</taxon>
        <taxon>Chelicerata</taxon>
        <taxon>Arachnida</taxon>
        <taxon>Acari</taxon>
        <taxon>Parasitiformes</taxon>
        <taxon>Ixodida</taxon>
        <taxon>Ixodoidea</taxon>
        <taxon>Ixodidae</taxon>
        <taxon>Rhipicephalinae</taxon>
        <taxon>Dermacentor</taxon>
    </lineage>
</organism>
<comment type="caution">
    <text evidence="1">The sequence shown here is derived from an EMBL/GenBank/DDBJ whole genome shotgun (WGS) entry which is preliminary data.</text>
</comment>